<sequence>MSAEGSGAAGPRPPQQERSREAQRKVLAAAEALLRTEGSDAFTMASVAERAGVSVGAVYRRFAGREELLNAVKDRLIDNLEQELSAALADVDAGLEGVVDAFVGATVRGLSAGTDVFPYLLSGKGGEAKEERTGRAVSVMQRLFLDAASPHVAQVRRADAVTALTTVFRVVLGGCIHRMLTVQTVPDGISWPRWTEETSDMAIAYLTTSGRSRG</sequence>
<feature type="DNA-binding region" description="H-T-H motif" evidence="2">
    <location>
        <begin position="43"/>
        <end position="62"/>
    </location>
</feature>
<evidence type="ECO:0000256" key="1">
    <source>
        <dbReference type="ARBA" id="ARBA00023125"/>
    </source>
</evidence>
<dbReference type="Gene3D" id="1.10.357.10">
    <property type="entry name" value="Tetracycline Repressor, domain 2"/>
    <property type="match status" value="1"/>
</dbReference>
<protein>
    <submittedName>
        <fullName evidence="5">TetR/AcrR family transcriptional regulator</fullName>
    </submittedName>
</protein>
<dbReference type="Pfam" id="PF00440">
    <property type="entry name" value="TetR_N"/>
    <property type="match status" value="1"/>
</dbReference>
<dbReference type="InterPro" id="IPR050109">
    <property type="entry name" value="HTH-type_TetR-like_transc_reg"/>
</dbReference>
<dbReference type="RefSeq" id="WP_040820205.1">
    <property type="nucleotide sequence ID" value="NZ_JBIAQY010000008.1"/>
</dbReference>
<feature type="region of interest" description="Disordered" evidence="3">
    <location>
        <begin position="1"/>
        <end position="23"/>
    </location>
</feature>
<dbReference type="SUPFAM" id="SSF46689">
    <property type="entry name" value="Homeodomain-like"/>
    <property type="match status" value="1"/>
</dbReference>
<evidence type="ECO:0000259" key="4">
    <source>
        <dbReference type="PROSITE" id="PS50977"/>
    </source>
</evidence>
<dbReference type="PANTHER" id="PTHR30055:SF226">
    <property type="entry name" value="HTH-TYPE TRANSCRIPTIONAL REGULATOR PKSA"/>
    <property type="match status" value="1"/>
</dbReference>
<dbReference type="PANTHER" id="PTHR30055">
    <property type="entry name" value="HTH-TYPE TRANSCRIPTIONAL REGULATOR RUTR"/>
    <property type="match status" value="1"/>
</dbReference>
<evidence type="ECO:0000256" key="3">
    <source>
        <dbReference type="SAM" id="MobiDB-lite"/>
    </source>
</evidence>
<accession>A0ABW6S5E4</accession>
<reference evidence="5 6" key="1">
    <citation type="submission" date="2024-10" db="EMBL/GenBank/DDBJ databases">
        <title>The Natural Products Discovery Center: Release of the First 8490 Sequenced Strains for Exploring Actinobacteria Biosynthetic Diversity.</title>
        <authorList>
            <person name="Kalkreuter E."/>
            <person name="Kautsar S.A."/>
            <person name="Yang D."/>
            <person name="Bader C.D."/>
            <person name="Teijaro C.N."/>
            <person name="Fluegel L."/>
            <person name="Davis C.M."/>
            <person name="Simpson J.R."/>
            <person name="Lauterbach L."/>
            <person name="Steele A.D."/>
            <person name="Gui C."/>
            <person name="Meng S."/>
            <person name="Li G."/>
            <person name="Viehrig K."/>
            <person name="Ye F."/>
            <person name="Su P."/>
            <person name="Kiefer A.F."/>
            <person name="Nichols A."/>
            <person name="Cepeda A.J."/>
            <person name="Yan W."/>
            <person name="Fan B."/>
            <person name="Jiang Y."/>
            <person name="Adhikari A."/>
            <person name="Zheng C.-J."/>
            <person name="Schuster L."/>
            <person name="Cowan T.M."/>
            <person name="Smanski M.J."/>
            <person name="Chevrette M.G."/>
            <person name="De Carvalho L.P.S."/>
            <person name="Shen B."/>
        </authorList>
    </citation>
    <scope>NUCLEOTIDE SEQUENCE [LARGE SCALE GENOMIC DNA]</scope>
    <source>
        <strain evidence="5 6">NPDC002593</strain>
    </source>
</reference>
<evidence type="ECO:0000256" key="2">
    <source>
        <dbReference type="PROSITE-ProRule" id="PRU00335"/>
    </source>
</evidence>
<evidence type="ECO:0000313" key="6">
    <source>
        <dbReference type="Proteomes" id="UP001601992"/>
    </source>
</evidence>
<feature type="domain" description="HTH tetR-type" evidence="4">
    <location>
        <begin position="20"/>
        <end position="80"/>
    </location>
</feature>
<keyword evidence="1 2" id="KW-0238">DNA-binding</keyword>
<organism evidence="5 6">
    <name type="scientific">Nocardia jiangxiensis</name>
    <dbReference type="NCBI Taxonomy" id="282685"/>
    <lineage>
        <taxon>Bacteria</taxon>
        <taxon>Bacillati</taxon>
        <taxon>Actinomycetota</taxon>
        <taxon>Actinomycetes</taxon>
        <taxon>Mycobacteriales</taxon>
        <taxon>Nocardiaceae</taxon>
        <taxon>Nocardia</taxon>
    </lineage>
</organism>
<dbReference type="PROSITE" id="PS50977">
    <property type="entry name" value="HTH_TETR_2"/>
    <property type="match status" value="1"/>
</dbReference>
<proteinExistence type="predicted"/>
<dbReference type="EMBL" id="JBIAQY010000008">
    <property type="protein sequence ID" value="MFF3570620.1"/>
    <property type="molecule type" value="Genomic_DNA"/>
</dbReference>
<dbReference type="Proteomes" id="UP001601992">
    <property type="component" value="Unassembled WGS sequence"/>
</dbReference>
<evidence type="ECO:0000313" key="5">
    <source>
        <dbReference type="EMBL" id="MFF3570620.1"/>
    </source>
</evidence>
<keyword evidence="6" id="KW-1185">Reference proteome</keyword>
<name>A0ABW6S5E4_9NOCA</name>
<dbReference type="InterPro" id="IPR009057">
    <property type="entry name" value="Homeodomain-like_sf"/>
</dbReference>
<dbReference type="InterPro" id="IPR001647">
    <property type="entry name" value="HTH_TetR"/>
</dbReference>
<comment type="caution">
    <text evidence="5">The sequence shown here is derived from an EMBL/GenBank/DDBJ whole genome shotgun (WGS) entry which is preliminary data.</text>
</comment>
<gene>
    <name evidence="5" type="ORF">ACFYXQ_22825</name>
</gene>
<dbReference type="PRINTS" id="PR00455">
    <property type="entry name" value="HTHTETR"/>
</dbReference>